<gene>
    <name evidence="4" type="ORF">SAMN02745117_00454</name>
</gene>
<protein>
    <submittedName>
        <fullName evidence="4">Amino acid/amide ABC transporter substrate-binding protein, HAAT family (TC 3.A.1.4.-)</fullName>
    </submittedName>
</protein>
<keyword evidence="2" id="KW-0732">Signal</keyword>
<sequence length="461" mass="49884">MAISGAGHGSTTPLKDETNMKVRTWTAAALTGLACAGALSGGVAVAQEQYFPTLTYRTGLYATNGIPFANGIADYYKLVNARGGINGVPIIHEECETAYDTARSVECYERLKGRHGGAALFHTLTTGATFALSEKAPVDRIPLVTVGYGRSESADGSVFPWNFPLAGTYWVATDVIVQAIGAREGGLEKLRGKKIALVYHDSPFGKEALPVMQARSKELGFELQLLPVIAASADQKSTWLQVRHAHSDYVVLYGWGAMSATALREAQATGYARDRIYGVWWAGAEPDVRAMGEDAKGYNAITLHHSADRGAPVIQDILEKVHGKGQGTGPRTEVGDVLYMRGVISAALGVEGVRAAQEKFGVGKAMTGEQVRWGLENLNLSREKLDALGFSGMLSPIKTSCKDHVGSRSARIHTWDGRQWVYSTDWFEADKNLLDRLVQETAGRYAREKNITPRTDAECTN</sequence>
<dbReference type="InterPro" id="IPR028081">
    <property type="entry name" value="Leu-bd"/>
</dbReference>
<dbReference type="SUPFAM" id="SSF53822">
    <property type="entry name" value="Periplasmic binding protein-like I"/>
    <property type="match status" value="1"/>
</dbReference>
<dbReference type="Gene3D" id="3.40.50.2300">
    <property type="match status" value="2"/>
</dbReference>
<comment type="similarity">
    <text evidence="1">Belongs to the leucine-binding protein family.</text>
</comment>
<dbReference type="PANTHER" id="PTHR47235">
    <property type="entry name" value="BLR6548 PROTEIN"/>
    <property type="match status" value="1"/>
</dbReference>
<keyword evidence="5" id="KW-1185">Reference proteome</keyword>
<dbReference type="InterPro" id="IPR028082">
    <property type="entry name" value="Peripla_BP_I"/>
</dbReference>
<evidence type="ECO:0000313" key="5">
    <source>
        <dbReference type="Proteomes" id="UP000184327"/>
    </source>
</evidence>
<dbReference type="CDD" id="cd06334">
    <property type="entry name" value="PBP1_ABC_ligand_binding-like"/>
    <property type="match status" value="1"/>
</dbReference>
<dbReference type="PANTHER" id="PTHR47235:SF1">
    <property type="entry name" value="BLR6548 PROTEIN"/>
    <property type="match status" value="1"/>
</dbReference>
<evidence type="ECO:0000256" key="2">
    <source>
        <dbReference type="ARBA" id="ARBA00022729"/>
    </source>
</evidence>
<dbReference type="AlphaFoldDB" id="A0A1M4UDX7"/>
<feature type="domain" description="Leucine-binding protein" evidence="3">
    <location>
        <begin position="53"/>
        <end position="416"/>
    </location>
</feature>
<dbReference type="STRING" id="1122156.SAMN02745117_00454"/>
<evidence type="ECO:0000259" key="3">
    <source>
        <dbReference type="Pfam" id="PF13458"/>
    </source>
</evidence>
<accession>A0A1M4UDX7</accession>
<organism evidence="4 5">
    <name type="scientific">Lampropedia hyalina DSM 16112</name>
    <dbReference type="NCBI Taxonomy" id="1122156"/>
    <lineage>
        <taxon>Bacteria</taxon>
        <taxon>Pseudomonadati</taxon>
        <taxon>Pseudomonadota</taxon>
        <taxon>Betaproteobacteria</taxon>
        <taxon>Burkholderiales</taxon>
        <taxon>Comamonadaceae</taxon>
        <taxon>Lampropedia</taxon>
    </lineage>
</organism>
<name>A0A1M4UDX7_9BURK</name>
<dbReference type="EMBL" id="FQUZ01000004">
    <property type="protein sequence ID" value="SHE55061.1"/>
    <property type="molecule type" value="Genomic_DNA"/>
</dbReference>
<evidence type="ECO:0000313" key="4">
    <source>
        <dbReference type="EMBL" id="SHE55061.1"/>
    </source>
</evidence>
<proteinExistence type="inferred from homology"/>
<evidence type="ECO:0000256" key="1">
    <source>
        <dbReference type="ARBA" id="ARBA00010062"/>
    </source>
</evidence>
<dbReference type="Proteomes" id="UP000184327">
    <property type="component" value="Unassembled WGS sequence"/>
</dbReference>
<dbReference type="Pfam" id="PF13458">
    <property type="entry name" value="Peripla_BP_6"/>
    <property type="match status" value="1"/>
</dbReference>
<reference evidence="4 5" key="1">
    <citation type="submission" date="2016-11" db="EMBL/GenBank/DDBJ databases">
        <authorList>
            <person name="Jaros S."/>
            <person name="Januszkiewicz K."/>
            <person name="Wedrychowicz H."/>
        </authorList>
    </citation>
    <scope>NUCLEOTIDE SEQUENCE [LARGE SCALE GENOMIC DNA]</scope>
    <source>
        <strain evidence="4 5">DSM 16112</strain>
    </source>
</reference>